<evidence type="ECO:0000256" key="1">
    <source>
        <dbReference type="SAM" id="MobiDB-lite"/>
    </source>
</evidence>
<dbReference type="InterPro" id="IPR041599">
    <property type="entry name" value="Gp138_N"/>
</dbReference>
<dbReference type="EMBL" id="MW009675">
    <property type="protein sequence ID" value="QWX10208.1"/>
    <property type="molecule type" value="Genomic_DNA"/>
</dbReference>
<evidence type="ECO:0000313" key="3">
    <source>
        <dbReference type="EMBL" id="QWX10208.1"/>
    </source>
</evidence>
<evidence type="ECO:0000259" key="2">
    <source>
        <dbReference type="Pfam" id="PF18352"/>
    </source>
</evidence>
<feature type="domain" description="Phage protein Gp138 N-terminal" evidence="2">
    <location>
        <begin position="30"/>
        <end position="125"/>
    </location>
</feature>
<reference evidence="3" key="1">
    <citation type="submission" date="2020-09" db="EMBL/GenBank/DDBJ databases">
        <authorList>
            <person name="Gao C."/>
            <person name="Qiu Z."/>
        </authorList>
    </citation>
    <scope>NUCLEOTIDE SEQUENCE</scope>
</reference>
<evidence type="ECO:0000313" key="4">
    <source>
        <dbReference type="Proteomes" id="UP000683424"/>
    </source>
</evidence>
<sequence length="241" mass="25833">MINESAKKDWLPGVLYMLSSRVKRDTENCIPCEVVTVHSRTRVDVKPLIMMVDADGNRVSRQIITNIPVETLGAGDLLVSFPIQEGDKGWIEASDRDISLFLQSYSETQPGTRRMHSFNDAKFVPDIMTNFTVSQEDSSAVVIQNRDGTVKIAIDQSEVRIVNNSVSIKVDGSSLTGVAPGGFDLNGLIIDANGEFTTKSGLSSSNGDVSTQSGVTLGGHDHDVSGIQTGSSTVTSNAPNT</sequence>
<protein>
    <submittedName>
        <fullName evidence="3">Baseplate protein</fullName>
    </submittedName>
</protein>
<accession>A0A8F2XWK9</accession>
<dbReference type="Gene3D" id="2.40.50.230">
    <property type="entry name" value="Gp5 N-terminal domain"/>
    <property type="match status" value="1"/>
</dbReference>
<name>A0A8F2XWK9_9CAUD</name>
<dbReference type="Pfam" id="PF18352">
    <property type="entry name" value="Gp138_N"/>
    <property type="match status" value="1"/>
</dbReference>
<feature type="compositionally biased region" description="Polar residues" evidence="1">
    <location>
        <begin position="200"/>
        <end position="215"/>
    </location>
</feature>
<dbReference type="InterPro" id="IPR037026">
    <property type="entry name" value="Vgr_OB-fold_dom_sf"/>
</dbReference>
<gene>
    <name evidence="3" type="ORF">vBVpPBT1011_0009</name>
</gene>
<feature type="compositionally biased region" description="Polar residues" evidence="1">
    <location>
        <begin position="226"/>
        <end position="241"/>
    </location>
</feature>
<feature type="region of interest" description="Disordered" evidence="1">
    <location>
        <begin position="200"/>
        <end position="241"/>
    </location>
</feature>
<dbReference type="Proteomes" id="UP000683424">
    <property type="component" value="Segment"/>
</dbReference>
<keyword evidence="4" id="KW-1185">Reference proteome</keyword>
<organism evidence="3 4">
    <name type="scientific">Vibrio phage vB_VpP_BT-1011</name>
    <dbReference type="NCBI Taxonomy" id="2799672"/>
    <lineage>
        <taxon>Viruses</taxon>
        <taxon>Duplodnaviria</taxon>
        <taxon>Heunggongvirae</taxon>
        <taxon>Uroviricota</taxon>
        <taxon>Caudoviricetes</taxon>
        <taxon>Tieomvirus</taxon>
        <taxon>Tieomvirus BT1011</taxon>
    </lineage>
</organism>
<proteinExistence type="predicted"/>